<accession>A0AA39VRZ6</accession>
<keyword evidence="4" id="KW-1185">Reference proteome</keyword>
<dbReference type="EMBL" id="JAUESC010000004">
    <property type="protein sequence ID" value="KAK0596679.1"/>
    <property type="molecule type" value="Genomic_DNA"/>
</dbReference>
<feature type="compositionally biased region" description="Acidic residues" evidence="2">
    <location>
        <begin position="517"/>
        <end position="554"/>
    </location>
</feature>
<reference evidence="3" key="2">
    <citation type="submission" date="2023-06" db="EMBL/GenBank/DDBJ databases">
        <authorList>
            <person name="Swenson N.G."/>
            <person name="Wegrzyn J.L."/>
            <person name="Mcevoy S.L."/>
        </authorList>
    </citation>
    <scope>NUCLEOTIDE SEQUENCE</scope>
    <source>
        <strain evidence="3">NS2018</strain>
        <tissue evidence="3">Leaf</tissue>
    </source>
</reference>
<keyword evidence="1" id="KW-0175">Coiled coil</keyword>
<comment type="caution">
    <text evidence="3">The sequence shown here is derived from an EMBL/GenBank/DDBJ whole genome shotgun (WGS) entry which is preliminary data.</text>
</comment>
<feature type="region of interest" description="Disordered" evidence="2">
    <location>
        <begin position="183"/>
        <end position="209"/>
    </location>
</feature>
<dbReference type="AlphaFoldDB" id="A0AA39VRZ6"/>
<evidence type="ECO:0000256" key="2">
    <source>
        <dbReference type="SAM" id="MobiDB-lite"/>
    </source>
</evidence>
<evidence type="ECO:0000313" key="4">
    <source>
        <dbReference type="Proteomes" id="UP001168877"/>
    </source>
</evidence>
<protein>
    <submittedName>
        <fullName evidence="3">Uncharacterized protein</fullName>
    </submittedName>
</protein>
<feature type="compositionally biased region" description="Polar residues" evidence="2">
    <location>
        <begin position="255"/>
        <end position="269"/>
    </location>
</feature>
<evidence type="ECO:0000256" key="1">
    <source>
        <dbReference type="SAM" id="Coils"/>
    </source>
</evidence>
<evidence type="ECO:0000313" key="3">
    <source>
        <dbReference type="EMBL" id="KAK0596679.1"/>
    </source>
</evidence>
<name>A0AA39VRZ6_ACESA</name>
<feature type="region of interest" description="Disordered" evidence="2">
    <location>
        <begin position="252"/>
        <end position="275"/>
    </location>
</feature>
<sequence length="554" mass="62556">MAPKNPRGPSLVPAQISTQSDVEDNELCQWKFSNLQPSFVDFVRNEVTQDHLEEYRTYFKIPRDIDLILPVRADSPDVILLVPRHFYEAGRHSWKLSWTRTYCTSNEIVLSVAYSDPPDLSEDEKRRIAKAVQTKMETRRFGSLVTKQKLQEYGLIPKLGSVSSHLRSIDPICGYLVKRARASEKNPTPDGLGEVTAIDTPKGPKKRKRKVANVVASSRMGKAKAPRALIEIPPSRKDFGASWISKCTKSLAPATHTQESSSLTPGTNQESERTDDVRVQQDFSDINKNQPIFDDTAVIEFPSMAKESTVEAVGSSQVMGMAQLIQRCEQVTRERDDLSGRLSIMTIEKDQVLTDNRKLQVELSQTKDDLRVALEERDKASKAFEAAQTKIAILEEQLKEYTENLKQVRKEVEIRAVDLFKQSPAFDAFLHNDFAEGVIKCRDFLRNRGDDVIATVVNDSLVHTLRSAEKHLEGQVEEWKRDRIRKGLEVLPMHIDLTANPRKVYGTPRPGSPWLDPIEDLGPDPADDNGEDNEAEDTEDSEDDGEEEEEEEDG</sequence>
<reference evidence="3" key="1">
    <citation type="journal article" date="2022" name="Plant J.">
        <title>Strategies of tolerance reflected in two North American maple genomes.</title>
        <authorList>
            <person name="McEvoy S.L."/>
            <person name="Sezen U.U."/>
            <person name="Trouern-Trend A."/>
            <person name="McMahon S.M."/>
            <person name="Schaberg P.G."/>
            <person name="Yang J."/>
            <person name="Wegrzyn J.L."/>
            <person name="Swenson N.G."/>
        </authorList>
    </citation>
    <scope>NUCLEOTIDE SEQUENCE</scope>
    <source>
        <strain evidence="3">NS2018</strain>
    </source>
</reference>
<feature type="region of interest" description="Disordered" evidence="2">
    <location>
        <begin position="501"/>
        <end position="554"/>
    </location>
</feature>
<organism evidence="3 4">
    <name type="scientific">Acer saccharum</name>
    <name type="common">Sugar maple</name>
    <dbReference type="NCBI Taxonomy" id="4024"/>
    <lineage>
        <taxon>Eukaryota</taxon>
        <taxon>Viridiplantae</taxon>
        <taxon>Streptophyta</taxon>
        <taxon>Embryophyta</taxon>
        <taxon>Tracheophyta</taxon>
        <taxon>Spermatophyta</taxon>
        <taxon>Magnoliopsida</taxon>
        <taxon>eudicotyledons</taxon>
        <taxon>Gunneridae</taxon>
        <taxon>Pentapetalae</taxon>
        <taxon>rosids</taxon>
        <taxon>malvids</taxon>
        <taxon>Sapindales</taxon>
        <taxon>Sapindaceae</taxon>
        <taxon>Hippocastanoideae</taxon>
        <taxon>Acereae</taxon>
        <taxon>Acer</taxon>
    </lineage>
</organism>
<gene>
    <name evidence="3" type="ORF">LWI29_018001</name>
</gene>
<dbReference type="Proteomes" id="UP001168877">
    <property type="component" value="Unassembled WGS sequence"/>
</dbReference>
<feature type="coiled-coil region" evidence="1">
    <location>
        <begin position="321"/>
        <end position="411"/>
    </location>
</feature>
<proteinExistence type="predicted"/>